<protein>
    <submittedName>
        <fullName evidence="1">Uncharacterized protein</fullName>
    </submittedName>
</protein>
<dbReference type="EMBL" id="CP011031">
    <property type="protein sequence ID" value="ATC92413.1"/>
    <property type="molecule type" value="Genomic_DNA"/>
</dbReference>
<sequence length="38" mass="4358">MNEEKLITLGSVDLSRLNLQQSVWYLGKAEPMWCGYSP</sequence>
<proteinExistence type="predicted"/>
<dbReference type="Proteomes" id="UP000217258">
    <property type="component" value="Chromosome II"/>
</dbReference>
<gene>
    <name evidence="1" type="ORF">PISS_b0247</name>
</gene>
<accession>A0ABN5C660</accession>
<evidence type="ECO:0000313" key="1">
    <source>
        <dbReference type="EMBL" id="ATC92413.1"/>
    </source>
</evidence>
<evidence type="ECO:0000313" key="2">
    <source>
        <dbReference type="Proteomes" id="UP000217258"/>
    </source>
</evidence>
<name>A0ABN5C660_9GAMM</name>
<organism evidence="1 2">
    <name type="scientific">Pseudoalteromonas issachenkonii</name>
    <dbReference type="NCBI Taxonomy" id="152297"/>
    <lineage>
        <taxon>Bacteria</taxon>
        <taxon>Pseudomonadati</taxon>
        <taxon>Pseudomonadota</taxon>
        <taxon>Gammaproteobacteria</taxon>
        <taxon>Alteromonadales</taxon>
        <taxon>Pseudoalteromonadaceae</taxon>
        <taxon>Pseudoalteromonas</taxon>
    </lineage>
</organism>
<reference evidence="1 2" key="1">
    <citation type="submission" date="2015-06" db="EMBL/GenBank/DDBJ databases">
        <authorList>
            <person name="Xie B.-B."/>
            <person name="Rong J.-C."/>
            <person name="Qin Q.-L."/>
            <person name="Zhang Y.-Z."/>
        </authorList>
    </citation>
    <scope>NUCLEOTIDE SEQUENCE [LARGE SCALE GENOMIC DNA]</scope>
    <source>
        <strain evidence="1 2">KMM 3549</strain>
    </source>
</reference>
<keyword evidence="2" id="KW-1185">Reference proteome</keyword>